<dbReference type="NCBIfam" id="TIGR01947">
    <property type="entry name" value="rnfG"/>
    <property type="match status" value="1"/>
</dbReference>
<evidence type="ECO:0000313" key="9">
    <source>
        <dbReference type="EMBL" id="SDI77521.1"/>
    </source>
</evidence>
<dbReference type="GO" id="GO:0022900">
    <property type="term" value="P:electron transport chain"/>
    <property type="evidence" value="ECO:0007669"/>
    <property type="project" value="UniProtKB-UniRule"/>
</dbReference>
<comment type="similarity">
    <text evidence="6">Belongs to the RnfG family.</text>
</comment>
<keyword evidence="6 7" id="KW-0472">Membrane</keyword>
<keyword evidence="6 7" id="KW-0812">Transmembrane</keyword>
<dbReference type="InterPro" id="IPR010209">
    <property type="entry name" value="Ion_transpt_RnfG/RsxG"/>
</dbReference>
<keyword evidence="2 6" id="KW-0597">Phosphoprotein</keyword>
<keyword evidence="6 7" id="KW-1133">Transmembrane helix</keyword>
<comment type="subunit">
    <text evidence="6">The complex is composed of six subunits: RnfA, RnfB, RnfC, RnfD, RnfE and RnfG.</text>
</comment>
<evidence type="ECO:0000256" key="3">
    <source>
        <dbReference type="ARBA" id="ARBA00022630"/>
    </source>
</evidence>
<dbReference type="Proteomes" id="UP000183255">
    <property type="component" value="Unassembled WGS sequence"/>
</dbReference>
<comment type="subcellular location">
    <subcellularLocation>
        <location evidence="6">Cell membrane</location>
        <topology evidence="6">Single-pass membrane protein</topology>
    </subcellularLocation>
</comment>
<name>A0A1G8NB71_9CLOT</name>
<dbReference type="SMART" id="SM00900">
    <property type="entry name" value="FMN_bind"/>
    <property type="match status" value="2"/>
</dbReference>
<dbReference type="HAMAP" id="MF_00479">
    <property type="entry name" value="RsxG_RnfG"/>
    <property type="match status" value="1"/>
</dbReference>
<dbReference type="Pfam" id="PF04205">
    <property type="entry name" value="FMN_bind"/>
    <property type="match status" value="2"/>
</dbReference>
<keyword evidence="1 6" id="KW-0813">Transport</keyword>
<evidence type="ECO:0000313" key="10">
    <source>
        <dbReference type="Proteomes" id="UP000183255"/>
    </source>
</evidence>
<feature type="domain" description="FMN-binding" evidence="8">
    <location>
        <begin position="244"/>
        <end position="325"/>
    </location>
</feature>
<keyword evidence="4 6" id="KW-0288">FMN</keyword>
<evidence type="ECO:0000256" key="1">
    <source>
        <dbReference type="ARBA" id="ARBA00022448"/>
    </source>
</evidence>
<dbReference type="PANTHER" id="PTHR36118:SF1">
    <property type="entry name" value="ION-TRANSLOCATING OXIDOREDUCTASE COMPLEX SUBUNIT G"/>
    <property type="match status" value="1"/>
</dbReference>
<dbReference type="EC" id="7.-.-.-" evidence="6"/>
<keyword evidence="5 6" id="KW-0249">Electron transport</keyword>
<keyword evidence="6" id="KW-1003">Cell membrane</keyword>
<evidence type="ECO:0000256" key="4">
    <source>
        <dbReference type="ARBA" id="ARBA00022643"/>
    </source>
</evidence>
<comment type="function">
    <text evidence="6">Part of a membrane-bound complex that couples electron transfer with translocation of ions across the membrane.</text>
</comment>
<evidence type="ECO:0000259" key="8">
    <source>
        <dbReference type="SMART" id="SM00900"/>
    </source>
</evidence>
<proteinExistence type="inferred from homology"/>
<evidence type="ECO:0000256" key="2">
    <source>
        <dbReference type="ARBA" id="ARBA00022553"/>
    </source>
</evidence>
<accession>A0A1G8NB71</accession>
<dbReference type="PANTHER" id="PTHR36118">
    <property type="entry name" value="ION-TRANSLOCATING OXIDOREDUCTASE COMPLEX SUBUNIT G"/>
    <property type="match status" value="1"/>
</dbReference>
<evidence type="ECO:0000256" key="7">
    <source>
        <dbReference type="SAM" id="Phobius"/>
    </source>
</evidence>
<evidence type="ECO:0000256" key="6">
    <source>
        <dbReference type="HAMAP-Rule" id="MF_00479"/>
    </source>
</evidence>
<keyword evidence="3 6" id="KW-0285">Flavoprotein</keyword>
<reference evidence="9 10" key="1">
    <citation type="submission" date="2016-10" db="EMBL/GenBank/DDBJ databases">
        <authorList>
            <person name="de Groot N.N."/>
        </authorList>
    </citation>
    <scope>NUCLEOTIDE SEQUENCE [LARGE SCALE GENOMIC DNA]</scope>
    <source>
        <strain evidence="9 10">CGMCC 1.5058</strain>
    </source>
</reference>
<feature type="modified residue" description="FMN phosphoryl threonine" evidence="6">
    <location>
        <position position="169"/>
    </location>
</feature>
<organism evidence="9 10">
    <name type="scientific">Proteiniclasticum ruminis</name>
    <dbReference type="NCBI Taxonomy" id="398199"/>
    <lineage>
        <taxon>Bacteria</taxon>
        <taxon>Bacillati</taxon>
        <taxon>Bacillota</taxon>
        <taxon>Clostridia</taxon>
        <taxon>Eubacteriales</taxon>
        <taxon>Clostridiaceae</taxon>
        <taxon>Proteiniclasticum</taxon>
    </lineage>
</organism>
<dbReference type="AlphaFoldDB" id="A0A1G8NB71"/>
<gene>
    <name evidence="6" type="primary">rnfG</name>
    <name evidence="9" type="ORF">SAMN05421804_104153</name>
</gene>
<sequence>MKKKSLLHELISLGLTLMVISVVIGGLVAFVYETTKEQIAMNNAVNADDLAVIMPGTDSIEDFAGEFEANEAITEMYRAKSGDEVIGHVYKMTVNGYKPGLTILAGIDKDGNLVAAKVTQSSETPGLGALVAEEAFISQFTGKPTTADFQVVKGTAASENEIVAVSGATISSNAVASAINEAVKFHKQNILGEEVVEEKAPEATIETLLLTGDEMVEIEGEYQTFEVKTAGEVTGYIVITSHAGYYQDMPMTIAVGFDNATMKISNIVVLEQNETKGLGDVIEQEGFQQLFQGKEAQELTVEIYSGASESSKGAFKAVNQAILYYNDVLMQGGN</sequence>
<protein>
    <recommendedName>
        <fullName evidence="6">Ion-translocating oxidoreductase complex subunit G</fullName>
        <ecNumber evidence="6">7.-.-.-</ecNumber>
    </recommendedName>
    <alternativeName>
        <fullName evidence="6">Rnf electron transport complex subunit G</fullName>
    </alternativeName>
</protein>
<comment type="cofactor">
    <cofactor evidence="6">
        <name>FMN</name>
        <dbReference type="ChEBI" id="CHEBI:58210"/>
    </cofactor>
</comment>
<evidence type="ECO:0000256" key="5">
    <source>
        <dbReference type="ARBA" id="ARBA00022982"/>
    </source>
</evidence>
<dbReference type="RefSeq" id="WP_051651587.1">
    <property type="nucleotide sequence ID" value="NZ_FNDZ01000004.1"/>
</dbReference>
<feature type="transmembrane region" description="Helical" evidence="7">
    <location>
        <begin position="12"/>
        <end position="32"/>
    </location>
</feature>
<dbReference type="EMBL" id="FNDZ01000004">
    <property type="protein sequence ID" value="SDI77521.1"/>
    <property type="molecule type" value="Genomic_DNA"/>
</dbReference>
<dbReference type="GO" id="GO:0005886">
    <property type="term" value="C:plasma membrane"/>
    <property type="evidence" value="ECO:0007669"/>
    <property type="project" value="UniProtKB-SubCell"/>
</dbReference>
<dbReference type="GO" id="GO:0009055">
    <property type="term" value="F:electron transfer activity"/>
    <property type="evidence" value="ECO:0007669"/>
    <property type="project" value="InterPro"/>
</dbReference>
<keyword evidence="6" id="KW-1278">Translocase</keyword>
<dbReference type="GO" id="GO:0010181">
    <property type="term" value="F:FMN binding"/>
    <property type="evidence" value="ECO:0007669"/>
    <property type="project" value="InterPro"/>
</dbReference>
<feature type="domain" description="FMN-binding" evidence="8">
    <location>
        <begin position="96"/>
        <end position="186"/>
    </location>
</feature>
<dbReference type="InterPro" id="IPR007329">
    <property type="entry name" value="FMN-bd"/>
</dbReference>